<evidence type="ECO:0000313" key="1">
    <source>
        <dbReference type="EMBL" id="EGV05727.1"/>
    </source>
</evidence>
<comment type="caution">
    <text evidence="1">The sequence shown here is derived from an EMBL/GenBank/DDBJ whole genome shotgun (WGS) entry which is preliminary data.</text>
</comment>
<dbReference type="RefSeq" id="WP_007242683.1">
    <property type="nucleotide sequence ID" value="NZ_AFUV01000014.1"/>
</dbReference>
<proteinExistence type="predicted"/>
<accession>F9Q9W0</accession>
<evidence type="ECO:0000313" key="2">
    <source>
        <dbReference type="Proteomes" id="UP000006235"/>
    </source>
</evidence>
<name>F9Q9W0_9PAST</name>
<dbReference type="Proteomes" id="UP000006235">
    <property type="component" value="Unassembled WGS sequence"/>
</dbReference>
<dbReference type="EMBL" id="AFUV01000014">
    <property type="protein sequence ID" value="EGV05727.1"/>
    <property type="molecule type" value="Genomic_DNA"/>
</dbReference>
<gene>
    <name evidence="1" type="ORF">HMPREF9952_0813</name>
</gene>
<protein>
    <submittedName>
        <fullName evidence="1">Uncharacterized protein</fullName>
    </submittedName>
</protein>
<reference evidence="1 2" key="1">
    <citation type="submission" date="2011-07" db="EMBL/GenBank/DDBJ databases">
        <authorList>
            <person name="Harkins D.M."/>
            <person name="Madupu R."/>
            <person name="Durkin A.S."/>
            <person name="Torralba M."/>
            <person name="Methe B."/>
            <person name="Sutton G.G."/>
            <person name="Nelson K.E."/>
        </authorList>
    </citation>
    <scope>NUCLEOTIDE SEQUENCE [LARGE SCALE GENOMIC DNA]</scope>
    <source>
        <strain evidence="1 2">HK 85</strain>
    </source>
</reference>
<dbReference type="AlphaFoldDB" id="F9Q9W0"/>
<sequence>MSEGIYINLDCGAELQITKIGDRFQLLEIIGNNGMRKPKARVIGRLHNTIMGAINEVYNFSLAQYEVLSLSEMESAINSTNQAIKDYFDQHNEYLANL</sequence>
<organism evidence="1 2">
    <name type="scientific">Haemophilus pittmaniae HK 85</name>
    <dbReference type="NCBI Taxonomy" id="1035188"/>
    <lineage>
        <taxon>Bacteria</taxon>
        <taxon>Pseudomonadati</taxon>
        <taxon>Pseudomonadota</taxon>
        <taxon>Gammaproteobacteria</taxon>
        <taxon>Pasteurellales</taxon>
        <taxon>Pasteurellaceae</taxon>
        <taxon>Haemophilus</taxon>
    </lineage>
</organism>
<dbReference type="STRING" id="1035188.HMPREF9952_0813"/>